<comment type="caution">
    <text evidence="4">The sequence shown here is derived from an EMBL/GenBank/DDBJ whole genome shotgun (WGS) entry which is preliminary data.</text>
</comment>
<evidence type="ECO:0000256" key="2">
    <source>
        <dbReference type="ARBA" id="ARBA00022840"/>
    </source>
</evidence>
<dbReference type="Pfam" id="PF00005">
    <property type="entry name" value="ABC_tran"/>
    <property type="match status" value="1"/>
</dbReference>
<dbReference type="AlphaFoldDB" id="X0SB51"/>
<dbReference type="EMBL" id="BARS01000175">
    <property type="protein sequence ID" value="GAF73137.1"/>
    <property type="molecule type" value="Genomic_DNA"/>
</dbReference>
<evidence type="ECO:0000313" key="4">
    <source>
        <dbReference type="EMBL" id="GAF73137.1"/>
    </source>
</evidence>
<keyword evidence="2" id="KW-0067">ATP-binding</keyword>
<sequence>REKLKKFLGLIDVLDHDYMLKESKKVLNRLEISIPSLKNKIRILSGGQRQAVAISRSIYWNAKLLIMDEPTAALGVAEREKVLNLVKTLSSHGVSVIIISHQMHDVFSVATRLLIMRRGKKIAERITKKTNTDEVVGLIVGSLPGDYIEVSEEKR</sequence>
<dbReference type="Gene3D" id="3.40.50.300">
    <property type="entry name" value="P-loop containing nucleotide triphosphate hydrolases"/>
    <property type="match status" value="1"/>
</dbReference>
<evidence type="ECO:0000259" key="3">
    <source>
        <dbReference type="Pfam" id="PF00005"/>
    </source>
</evidence>
<dbReference type="PANTHER" id="PTHR43790:SF8">
    <property type="entry name" value="SUGAR ABC TRANSPORTER ATP-BINDING PROTEIN"/>
    <property type="match status" value="1"/>
</dbReference>
<accession>X0SB51</accession>
<dbReference type="InterPro" id="IPR003439">
    <property type="entry name" value="ABC_transporter-like_ATP-bd"/>
</dbReference>
<reference evidence="4" key="1">
    <citation type="journal article" date="2014" name="Front. Microbiol.">
        <title>High frequency of phylogenetically diverse reductive dehalogenase-homologous genes in deep subseafloor sedimentary metagenomes.</title>
        <authorList>
            <person name="Kawai M."/>
            <person name="Futagami T."/>
            <person name="Toyoda A."/>
            <person name="Takaki Y."/>
            <person name="Nishi S."/>
            <person name="Hori S."/>
            <person name="Arai W."/>
            <person name="Tsubouchi T."/>
            <person name="Morono Y."/>
            <person name="Uchiyama I."/>
            <person name="Ito T."/>
            <person name="Fujiyama A."/>
            <person name="Inagaki F."/>
            <person name="Takami H."/>
        </authorList>
    </citation>
    <scope>NUCLEOTIDE SEQUENCE</scope>
    <source>
        <strain evidence="4">Expedition CK06-06</strain>
    </source>
</reference>
<feature type="non-terminal residue" evidence="4">
    <location>
        <position position="1"/>
    </location>
</feature>
<keyword evidence="1" id="KW-0547">Nucleotide-binding</keyword>
<dbReference type="InterPro" id="IPR027417">
    <property type="entry name" value="P-loop_NTPase"/>
</dbReference>
<proteinExistence type="predicted"/>
<dbReference type="SUPFAM" id="SSF52540">
    <property type="entry name" value="P-loop containing nucleoside triphosphate hydrolases"/>
    <property type="match status" value="1"/>
</dbReference>
<evidence type="ECO:0000256" key="1">
    <source>
        <dbReference type="ARBA" id="ARBA00022741"/>
    </source>
</evidence>
<dbReference type="InterPro" id="IPR050107">
    <property type="entry name" value="ABC_carbohydrate_import_ATPase"/>
</dbReference>
<feature type="domain" description="ABC transporter" evidence="3">
    <location>
        <begin position="21"/>
        <end position="72"/>
    </location>
</feature>
<organism evidence="4">
    <name type="scientific">marine sediment metagenome</name>
    <dbReference type="NCBI Taxonomy" id="412755"/>
    <lineage>
        <taxon>unclassified sequences</taxon>
        <taxon>metagenomes</taxon>
        <taxon>ecological metagenomes</taxon>
    </lineage>
</organism>
<name>X0SB51_9ZZZZ</name>
<gene>
    <name evidence="4" type="ORF">S01H1_00496</name>
</gene>
<dbReference type="GO" id="GO:0016887">
    <property type="term" value="F:ATP hydrolysis activity"/>
    <property type="evidence" value="ECO:0007669"/>
    <property type="project" value="InterPro"/>
</dbReference>
<protein>
    <recommendedName>
        <fullName evidence="3">ABC transporter domain-containing protein</fullName>
    </recommendedName>
</protein>
<dbReference type="GO" id="GO:0005524">
    <property type="term" value="F:ATP binding"/>
    <property type="evidence" value="ECO:0007669"/>
    <property type="project" value="UniProtKB-KW"/>
</dbReference>
<dbReference type="PANTHER" id="PTHR43790">
    <property type="entry name" value="CARBOHYDRATE TRANSPORT ATP-BINDING PROTEIN MG119-RELATED"/>
    <property type="match status" value="1"/>
</dbReference>